<name>A0A9X3TRA4_9BACL</name>
<accession>A0A9X3TRA4</accession>
<keyword evidence="4" id="KW-1185">Reference proteome</keyword>
<keyword evidence="1" id="KW-0238">DNA-binding</keyword>
<reference evidence="3" key="1">
    <citation type="submission" date="2022-12" db="EMBL/GenBank/DDBJ databases">
        <title>Draft genome sequence of the thermophilic strain Brevibacillus thermoruber HT42, isolated from Los Humeros, Puebla, Mexico, with biotechnological potential.</title>
        <authorList>
            <person name="Lara Sanchez J."/>
            <person name="Solis Palacios R."/>
            <person name="Bustos Baena A.S."/>
            <person name="Ruz Baez A.E."/>
            <person name="Espinosa Luna G."/>
            <person name="Oliart Ros R.M."/>
        </authorList>
    </citation>
    <scope>NUCLEOTIDE SEQUENCE</scope>
    <source>
        <strain evidence="3">HT42</strain>
    </source>
</reference>
<proteinExistence type="predicted"/>
<protein>
    <submittedName>
        <fullName evidence="3">Helix-turn-helix domain-containing protein</fullName>
    </submittedName>
</protein>
<dbReference type="GO" id="GO:0003677">
    <property type="term" value="F:DNA binding"/>
    <property type="evidence" value="ECO:0007669"/>
    <property type="project" value="UniProtKB-KW"/>
</dbReference>
<dbReference type="Pfam" id="PF01381">
    <property type="entry name" value="HTH_3"/>
    <property type="match status" value="1"/>
</dbReference>
<organism evidence="3 4">
    <name type="scientific">Brevibacillus thermoruber</name>
    <dbReference type="NCBI Taxonomy" id="33942"/>
    <lineage>
        <taxon>Bacteria</taxon>
        <taxon>Bacillati</taxon>
        <taxon>Bacillota</taxon>
        <taxon>Bacilli</taxon>
        <taxon>Bacillales</taxon>
        <taxon>Paenibacillaceae</taxon>
        <taxon>Brevibacillus</taxon>
    </lineage>
</organism>
<evidence type="ECO:0000313" key="4">
    <source>
        <dbReference type="Proteomes" id="UP001151071"/>
    </source>
</evidence>
<feature type="domain" description="HTH cro/C1-type" evidence="2">
    <location>
        <begin position="12"/>
        <end position="67"/>
    </location>
</feature>
<dbReference type="RefSeq" id="WP_271140316.1">
    <property type="nucleotide sequence ID" value="NZ_JAPYYP010000016.1"/>
</dbReference>
<comment type="caution">
    <text evidence="3">The sequence shown here is derived from an EMBL/GenBank/DDBJ whole genome shotgun (WGS) entry which is preliminary data.</text>
</comment>
<dbReference type="AlphaFoldDB" id="A0A9X3TRA4"/>
<dbReference type="InterPro" id="IPR001387">
    <property type="entry name" value="Cro/C1-type_HTH"/>
</dbReference>
<dbReference type="CDD" id="cd00093">
    <property type="entry name" value="HTH_XRE"/>
    <property type="match status" value="1"/>
</dbReference>
<sequence>MSVIMMGFKDRLKELRSKKRLTQEALAAALEIPESTIRRYESSDDNTPRRERLEKIADYFGVSVDYLLGRTDDPAPSDKMDDKEARMGLAFITGGEDLTEEEAEYLKESLELFRRMKERRAKEREK</sequence>
<evidence type="ECO:0000256" key="1">
    <source>
        <dbReference type="ARBA" id="ARBA00023125"/>
    </source>
</evidence>
<dbReference type="Gene3D" id="1.10.260.40">
    <property type="entry name" value="lambda repressor-like DNA-binding domains"/>
    <property type="match status" value="1"/>
</dbReference>
<gene>
    <name evidence="3" type="ORF">O3V59_13215</name>
</gene>
<dbReference type="PROSITE" id="PS50943">
    <property type="entry name" value="HTH_CROC1"/>
    <property type="match status" value="1"/>
</dbReference>
<dbReference type="PANTHER" id="PTHR46558:SF11">
    <property type="entry name" value="HTH-TYPE TRANSCRIPTIONAL REGULATOR XRE"/>
    <property type="match status" value="1"/>
</dbReference>
<dbReference type="SMART" id="SM00530">
    <property type="entry name" value="HTH_XRE"/>
    <property type="match status" value="1"/>
</dbReference>
<evidence type="ECO:0000259" key="2">
    <source>
        <dbReference type="PROSITE" id="PS50943"/>
    </source>
</evidence>
<dbReference type="InterPro" id="IPR010982">
    <property type="entry name" value="Lambda_DNA-bd_dom_sf"/>
</dbReference>
<dbReference type="SUPFAM" id="SSF47413">
    <property type="entry name" value="lambda repressor-like DNA-binding domains"/>
    <property type="match status" value="1"/>
</dbReference>
<dbReference type="PANTHER" id="PTHR46558">
    <property type="entry name" value="TRACRIPTIONAL REGULATORY PROTEIN-RELATED-RELATED"/>
    <property type="match status" value="1"/>
</dbReference>
<evidence type="ECO:0000313" key="3">
    <source>
        <dbReference type="EMBL" id="MDA5109326.1"/>
    </source>
</evidence>
<dbReference type="EMBL" id="JAPYYP010000016">
    <property type="protein sequence ID" value="MDA5109326.1"/>
    <property type="molecule type" value="Genomic_DNA"/>
</dbReference>
<dbReference type="Proteomes" id="UP001151071">
    <property type="component" value="Unassembled WGS sequence"/>
</dbReference>